<name>A0A1C7MHY0_GRIFR</name>
<evidence type="ECO:0000256" key="1">
    <source>
        <dbReference type="SAM" id="MobiDB-lite"/>
    </source>
</evidence>
<sequence length="123" mass="13470">MPRTTQTRHSASGSYPSMKSCAPMTTRERTDRISGVASSTFSGPPLSLTVSAELYLSALIRRADVDEPSRCVWTQTLPSPTPERKSELLQSVPIPYVSLVAIPMVLFTEAIPWGMQDCCPEPN</sequence>
<comment type="caution">
    <text evidence="2">The sequence shown here is derived from an EMBL/GenBank/DDBJ whole genome shotgun (WGS) entry which is preliminary data.</text>
</comment>
<organism evidence="2 3">
    <name type="scientific">Grifola frondosa</name>
    <name type="common">Maitake</name>
    <name type="synonym">Polyporus frondosus</name>
    <dbReference type="NCBI Taxonomy" id="5627"/>
    <lineage>
        <taxon>Eukaryota</taxon>
        <taxon>Fungi</taxon>
        <taxon>Dikarya</taxon>
        <taxon>Basidiomycota</taxon>
        <taxon>Agaricomycotina</taxon>
        <taxon>Agaricomycetes</taxon>
        <taxon>Polyporales</taxon>
        <taxon>Grifolaceae</taxon>
        <taxon>Grifola</taxon>
    </lineage>
</organism>
<feature type="compositionally biased region" description="Polar residues" evidence="1">
    <location>
        <begin position="1"/>
        <end position="17"/>
    </location>
</feature>
<keyword evidence="3" id="KW-1185">Reference proteome</keyword>
<dbReference type="AlphaFoldDB" id="A0A1C7MHY0"/>
<accession>A0A1C7MHY0</accession>
<dbReference type="EMBL" id="LUGG01000003">
    <property type="protein sequence ID" value="OBZ76227.1"/>
    <property type="molecule type" value="Genomic_DNA"/>
</dbReference>
<dbReference type="Proteomes" id="UP000092993">
    <property type="component" value="Unassembled WGS sequence"/>
</dbReference>
<proteinExistence type="predicted"/>
<evidence type="ECO:0000313" key="2">
    <source>
        <dbReference type="EMBL" id="OBZ76227.1"/>
    </source>
</evidence>
<protein>
    <submittedName>
        <fullName evidence="2">Uncharacterized protein</fullName>
    </submittedName>
</protein>
<evidence type="ECO:0000313" key="3">
    <source>
        <dbReference type="Proteomes" id="UP000092993"/>
    </source>
</evidence>
<reference evidence="2 3" key="1">
    <citation type="submission" date="2016-03" db="EMBL/GenBank/DDBJ databases">
        <title>Whole genome sequencing of Grifola frondosa 9006-11.</title>
        <authorList>
            <person name="Min B."/>
            <person name="Park H."/>
            <person name="Kim J.-G."/>
            <person name="Cho H."/>
            <person name="Oh Y.-L."/>
            <person name="Kong W.-S."/>
            <person name="Choi I.-G."/>
        </authorList>
    </citation>
    <scope>NUCLEOTIDE SEQUENCE [LARGE SCALE GENOMIC DNA]</scope>
    <source>
        <strain evidence="2 3">9006-11</strain>
    </source>
</reference>
<gene>
    <name evidence="2" type="ORF">A0H81_03397</name>
</gene>
<feature type="region of interest" description="Disordered" evidence="1">
    <location>
        <begin position="1"/>
        <end position="40"/>
    </location>
</feature>